<keyword evidence="1" id="KW-1133">Transmembrane helix</keyword>
<reference evidence="3 4" key="1">
    <citation type="submission" date="2023-07" db="EMBL/GenBank/DDBJ databases">
        <title>Sorghum-associated microbial communities from plants grown in Nebraska, USA.</title>
        <authorList>
            <person name="Schachtman D."/>
        </authorList>
    </citation>
    <scope>NUCLEOTIDE SEQUENCE [LARGE SCALE GENOMIC DNA]</scope>
    <source>
        <strain evidence="3 4">BE313</strain>
    </source>
</reference>
<name>A0ABU2CEN5_9BURK</name>
<evidence type="ECO:0000256" key="1">
    <source>
        <dbReference type="SAM" id="Phobius"/>
    </source>
</evidence>
<gene>
    <name evidence="3" type="ORF">J2X19_004516</name>
</gene>
<dbReference type="PANTHER" id="PTHR43689:SF8">
    <property type="entry name" value="ALPHA_BETA-HYDROLASES SUPERFAMILY PROTEIN"/>
    <property type="match status" value="1"/>
</dbReference>
<dbReference type="Gene3D" id="3.40.50.1820">
    <property type="entry name" value="alpha/beta hydrolase"/>
    <property type="match status" value="1"/>
</dbReference>
<protein>
    <submittedName>
        <fullName evidence="3">Pimeloyl-ACP methyl ester carboxylesterase</fullName>
    </submittedName>
</protein>
<dbReference type="Proteomes" id="UP001180487">
    <property type="component" value="Unassembled WGS sequence"/>
</dbReference>
<dbReference type="SUPFAM" id="SSF53474">
    <property type="entry name" value="alpha/beta-Hydrolases"/>
    <property type="match status" value="1"/>
</dbReference>
<sequence>MSTWILLRGLTRESGHWGGFVAQFQAAQPGRQVVALDLPGNGSLHRQRSPADVDAMVVHCRAELARRQIVGPVHILAMSLGAMVAVAWAAAYPQEVVAQVLLNTSLRPFSPFYQRLRPQNYALLLRLALWGGSPELWERSILRITSNGTHDSVLPQWLALRAQHPVGRANAVRQLLAAARYQAPAHPPSVPTLLLASAQDRLVSVACSRALARHWQCALQVHPTAGHDLPLDAGAWVVAQIDAWEKQALAQAGIARKAIK</sequence>
<proteinExistence type="predicted"/>
<dbReference type="InterPro" id="IPR000073">
    <property type="entry name" value="AB_hydrolase_1"/>
</dbReference>
<keyword evidence="1" id="KW-0472">Membrane</keyword>
<feature type="domain" description="AB hydrolase-1" evidence="2">
    <location>
        <begin position="5"/>
        <end position="239"/>
    </location>
</feature>
<evidence type="ECO:0000259" key="2">
    <source>
        <dbReference type="Pfam" id="PF12697"/>
    </source>
</evidence>
<dbReference type="InterPro" id="IPR029058">
    <property type="entry name" value="AB_hydrolase_fold"/>
</dbReference>
<dbReference type="Pfam" id="PF12697">
    <property type="entry name" value="Abhydrolase_6"/>
    <property type="match status" value="1"/>
</dbReference>
<keyword evidence="4" id="KW-1185">Reference proteome</keyword>
<comment type="caution">
    <text evidence="3">The sequence shown here is derived from an EMBL/GenBank/DDBJ whole genome shotgun (WGS) entry which is preliminary data.</text>
</comment>
<evidence type="ECO:0000313" key="4">
    <source>
        <dbReference type="Proteomes" id="UP001180487"/>
    </source>
</evidence>
<organism evidence="3 4">
    <name type="scientific">Rhodoferax ferrireducens</name>
    <dbReference type="NCBI Taxonomy" id="192843"/>
    <lineage>
        <taxon>Bacteria</taxon>
        <taxon>Pseudomonadati</taxon>
        <taxon>Pseudomonadota</taxon>
        <taxon>Betaproteobacteria</taxon>
        <taxon>Burkholderiales</taxon>
        <taxon>Comamonadaceae</taxon>
        <taxon>Rhodoferax</taxon>
    </lineage>
</organism>
<feature type="transmembrane region" description="Helical" evidence="1">
    <location>
        <begin position="69"/>
        <end position="91"/>
    </location>
</feature>
<evidence type="ECO:0000313" key="3">
    <source>
        <dbReference type="EMBL" id="MDR7379820.1"/>
    </source>
</evidence>
<dbReference type="PANTHER" id="PTHR43689">
    <property type="entry name" value="HYDROLASE"/>
    <property type="match status" value="1"/>
</dbReference>
<dbReference type="PRINTS" id="PR00111">
    <property type="entry name" value="ABHYDROLASE"/>
</dbReference>
<accession>A0ABU2CEN5</accession>
<dbReference type="RefSeq" id="WP_310376654.1">
    <property type="nucleotide sequence ID" value="NZ_JAVDXT010000005.1"/>
</dbReference>
<dbReference type="EMBL" id="JAVDXT010000005">
    <property type="protein sequence ID" value="MDR7379820.1"/>
    <property type="molecule type" value="Genomic_DNA"/>
</dbReference>
<keyword evidence="1" id="KW-0812">Transmembrane</keyword>